<evidence type="ECO:0000256" key="1">
    <source>
        <dbReference type="SAM" id="Coils"/>
    </source>
</evidence>
<protein>
    <submittedName>
        <fullName evidence="3">THO complex subunit 7 homolog</fullName>
    </submittedName>
</protein>
<feature type="coiled-coil region" evidence="1">
    <location>
        <begin position="245"/>
        <end position="272"/>
    </location>
</feature>
<dbReference type="WBParaSite" id="L893_g4117.t1">
    <property type="protein sequence ID" value="L893_g4117.t1"/>
    <property type="gene ID" value="L893_g4117"/>
</dbReference>
<dbReference type="AlphaFoldDB" id="A0A1I8ACS1"/>
<name>A0A1I8ACS1_9BILA</name>
<sequence length="301" mass="35803">MANVHIQWINFVWQKRVKATCTTQLKLLRTIEHIFYRSADGLNCYLDALDKLSAMSKEEWFKCFTENNKNVEREILESAKQHEQDERRIEICGYLLRNKQYSNLINGLKAKKNEMKNCRRYLKRFGQLVDSLKTTEKEVNFAEVDRTVLEKFKICVIDLLNDAHWNYAYFSNKHRTIRLAQKLRTFLEDSRYKEQEIQQSSLEDIEESSDEMDYEDSDEEVEMSHEGETQLYQLLVDELLKGFTEEKLQDILNNLRQTCTDYTKQHRALLEEVACARRNILYLSTECQQVAHIDLVSFLSH</sequence>
<dbReference type="Proteomes" id="UP000095287">
    <property type="component" value="Unplaced"/>
</dbReference>
<accession>A0A1I8ACS1</accession>
<reference evidence="3" key="1">
    <citation type="submission" date="2016-11" db="UniProtKB">
        <authorList>
            <consortium name="WormBaseParasite"/>
        </authorList>
    </citation>
    <scope>IDENTIFICATION</scope>
</reference>
<evidence type="ECO:0000313" key="3">
    <source>
        <dbReference type="WBParaSite" id="L893_g4117.t1"/>
    </source>
</evidence>
<keyword evidence="2" id="KW-1185">Reference proteome</keyword>
<evidence type="ECO:0000313" key="2">
    <source>
        <dbReference type="Proteomes" id="UP000095287"/>
    </source>
</evidence>
<organism evidence="2 3">
    <name type="scientific">Steinernema glaseri</name>
    <dbReference type="NCBI Taxonomy" id="37863"/>
    <lineage>
        <taxon>Eukaryota</taxon>
        <taxon>Metazoa</taxon>
        <taxon>Ecdysozoa</taxon>
        <taxon>Nematoda</taxon>
        <taxon>Chromadorea</taxon>
        <taxon>Rhabditida</taxon>
        <taxon>Tylenchina</taxon>
        <taxon>Panagrolaimomorpha</taxon>
        <taxon>Strongyloidoidea</taxon>
        <taxon>Steinernematidae</taxon>
        <taxon>Steinernema</taxon>
    </lineage>
</organism>
<proteinExistence type="predicted"/>
<keyword evidence="1" id="KW-0175">Coiled coil</keyword>